<evidence type="ECO:0000313" key="4">
    <source>
        <dbReference type="Proteomes" id="UP000284824"/>
    </source>
</evidence>
<dbReference type="Gene3D" id="1.10.10.60">
    <property type="entry name" value="Homeodomain-like"/>
    <property type="match status" value="1"/>
</dbReference>
<dbReference type="PANTHER" id="PTHR35004">
    <property type="entry name" value="TRANSPOSASE RV3428C-RELATED"/>
    <property type="match status" value="1"/>
</dbReference>
<comment type="caution">
    <text evidence="3">The sequence shown here is derived from an EMBL/GenBank/DDBJ whole genome shotgun (WGS) entry which is preliminary data.</text>
</comment>
<feature type="compositionally biased region" description="Pro residues" evidence="1">
    <location>
        <begin position="523"/>
        <end position="539"/>
    </location>
</feature>
<keyword evidence="4" id="KW-1185">Reference proteome</keyword>
<dbReference type="Pfam" id="PF09299">
    <property type="entry name" value="Mu-transpos_C"/>
    <property type="match status" value="1"/>
</dbReference>
<dbReference type="RefSeq" id="WP_127933353.1">
    <property type="nucleotide sequence ID" value="NZ_SAUN01000001.1"/>
</dbReference>
<name>A0A438M675_9ACTN</name>
<feature type="domain" description="Integrase catalytic" evidence="2">
    <location>
        <begin position="167"/>
        <end position="375"/>
    </location>
</feature>
<dbReference type="AlphaFoldDB" id="A0A438M675"/>
<dbReference type="OrthoDB" id="52928at2"/>
<dbReference type="InterPro" id="IPR036397">
    <property type="entry name" value="RNaseH_sf"/>
</dbReference>
<feature type="region of interest" description="Disordered" evidence="1">
    <location>
        <begin position="506"/>
        <end position="552"/>
    </location>
</feature>
<evidence type="ECO:0000313" key="3">
    <source>
        <dbReference type="EMBL" id="RVX41058.1"/>
    </source>
</evidence>
<accession>A0A438M675</accession>
<dbReference type="SUPFAM" id="SSF53098">
    <property type="entry name" value="Ribonuclease H-like"/>
    <property type="match status" value="1"/>
</dbReference>
<reference evidence="3 4" key="1">
    <citation type="submission" date="2019-01" db="EMBL/GenBank/DDBJ databases">
        <title>Sequencing the genomes of 1000 actinobacteria strains.</title>
        <authorList>
            <person name="Klenk H.-P."/>
        </authorList>
    </citation>
    <scope>NUCLEOTIDE SEQUENCE [LARGE SCALE GENOMIC DNA]</scope>
    <source>
        <strain evidence="3 4">DSM 43925</strain>
    </source>
</reference>
<dbReference type="PANTHER" id="PTHR35004:SF6">
    <property type="entry name" value="TRANSPOSASE"/>
    <property type="match status" value="1"/>
</dbReference>
<dbReference type="InterPro" id="IPR015126">
    <property type="entry name" value="Mu_I-gamma"/>
</dbReference>
<dbReference type="InterPro" id="IPR012337">
    <property type="entry name" value="RNaseH-like_sf"/>
</dbReference>
<dbReference type="Proteomes" id="UP000284824">
    <property type="component" value="Unassembled WGS sequence"/>
</dbReference>
<protein>
    <submittedName>
        <fullName evidence="3">Putative transposase</fullName>
    </submittedName>
</protein>
<dbReference type="GO" id="GO:0003676">
    <property type="term" value="F:nucleic acid binding"/>
    <property type="evidence" value="ECO:0007669"/>
    <property type="project" value="InterPro"/>
</dbReference>
<organism evidence="3 4">
    <name type="scientific">Nonomuraea polychroma</name>
    <dbReference type="NCBI Taxonomy" id="46176"/>
    <lineage>
        <taxon>Bacteria</taxon>
        <taxon>Bacillati</taxon>
        <taxon>Actinomycetota</taxon>
        <taxon>Actinomycetes</taxon>
        <taxon>Streptosporangiales</taxon>
        <taxon>Streptosporangiaceae</taxon>
        <taxon>Nonomuraea</taxon>
    </lineage>
</organism>
<dbReference type="InterPro" id="IPR001584">
    <property type="entry name" value="Integrase_cat-core"/>
</dbReference>
<dbReference type="Pfam" id="PF09039">
    <property type="entry name" value="HTH_Tnp_Mu_2"/>
    <property type="match status" value="1"/>
</dbReference>
<dbReference type="GO" id="GO:0015074">
    <property type="term" value="P:DNA integration"/>
    <property type="evidence" value="ECO:0007669"/>
    <property type="project" value="InterPro"/>
</dbReference>
<dbReference type="InterPro" id="IPR015378">
    <property type="entry name" value="Transposase-like_Mu_C"/>
</dbReference>
<dbReference type="PROSITE" id="PS50994">
    <property type="entry name" value="INTEGRASE"/>
    <property type="match status" value="1"/>
</dbReference>
<proteinExistence type="predicted"/>
<evidence type="ECO:0000256" key="1">
    <source>
        <dbReference type="SAM" id="MobiDB-lite"/>
    </source>
</evidence>
<dbReference type="EMBL" id="SAUN01000001">
    <property type="protein sequence ID" value="RVX41058.1"/>
    <property type="molecule type" value="Genomic_DNA"/>
</dbReference>
<sequence length="559" mass="61284">MDSGRAQIVERGVLTAPDETWDVAVRRAEVIGRLAAGPRVGWAAADAAAAELGLSRRQVYVLLGWWRAGEGVVSDLLPRRSSGGRRLGRVPAAVETVMVEVIRSRYLNRQRRSVAAVYREVVRRCRAGGLPVPARNTLARRIEVLDPAAAAAAREGADGARRLRSAGGEPPSIEGLLQQVQIDHTPVDLEVVDEWHRLPIGRPYVTAAIDVASRCVVGLVVTLEAPSALSAGLCLAHTVCDKRLWLERLGMEAVAWPMSGKPQEIYVDNAAEFRSEALRRGCAQHGITLAYRPKGMPHFGGVIERLIGTMMQMVHELPGTTFSNAAERGSYDSQASAVLTVAELNRWLALAVAAYHGQVHATLGQTPAGRWAEGVAAGGRPATVTSETAFLVDFLPVIRRALRRTGFTVDHVQYYSDVLKPWIARRDRLEKFVLRRDPRDISRICVLDPDGHAYLAVPYRTLSRPPISVWEQRAAIARLRQDGRAQVDENALFAMVEQMRQITETAAAKTRRARREVERRSAPPAPRAASPAPPPPTSPPAEGCADDEPVRPFEVIEQW</sequence>
<evidence type="ECO:0000259" key="2">
    <source>
        <dbReference type="PROSITE" id="PS50994"/>
    </source>
</evidence>
<gene>
    <name evidence="3" type="ORF">EDD27_3516</name>
</gene>
<dbReference type="Gene3D" id="3.30.420.10">
    <property type="entry name" value="Ribonuclease H-like superfamily/Ribonuclease H"/>
    <property type="match status" value="1"/>
</dbReference>